<feature type="transmembrane region" description="Helical" evidence="6">
    <location>
        <begin position="139"/>
        <end position="157"/>
    </location>
</feature>
<evidence type="ECO:0000313" key="8">
    <source>
        <dbReference type="EMBL" id="SHO43595.1"/>
    </source>
</evidence>
<comment type="subcellular location">
    <subcellularLocation>
        <location evidence="1">Membrane</location>
        <topology evidence="1">Multi-pass membrane protein</topology>
    </subcellularLocation>
</comment>
<reference evidence="8 9" key="1">
    <citation type="submission" date="2016-12" db="EMBL/GenBank/DDBJ databases">
        <authorList>
            <person name="Song W.-J."/>
            <person name="Kurnit D.M."/>
        </authorList>
    </citation>
    <scope>NUCLEOTIDE SEQUENCE [LARGE SCALE GENOMIC DNA]</scope>
    <source>
        <strain evidence="8 9">DSM 18488</strain>
    </source>
</reference>
<dbReference type="EMBL" id="FRFE01000002">
    <property type="protein sequence ID" value="SHO43595.1"/>
    <property type="molecule type" value="Genomic_DNA"/>
</dbReference>
<feature type="transmembrane region" description="Helical" evidence="6">
    <location>
        <begin position="290"/>
        <end position="307"/>
    </location>
</feature>
<feature type="transmembrane region" description="Helical" evidence="6">
    <location>
        <begin position="87"/>
        <end position="106"/>
    </location>
</feature>
<feature type="transmembrane region" description="Helical" evidence="6">
    <location>
        <begin position="112"/>
        <end position="132"/>
    </location>
</feature>
<evidence type="ECO:0000313" key="9">
    <source>
        <dbReference type="Proteomes" id="UP000184603"/>
    </source>
</evidence>
<feature type="transmembrane region" description="Helical" evidence="6">
    <location>
        <begin position="55"/>
        <end position="75"/>
    </location>
</feature>
<dbReference type="PANTHER" id="PTHR32322:SF2">
    <property type="entry name" value="EAMA DOMAIN-CONTAINING PROTEIN"/>
    <property type="match status" value="1"/>
</dbReference>
<feature type="domain" description="EamA" evidence="7">
    <location>
        <begin position="171"/>
        <end position="307"/>
    </location>
</feature>
<feature type="transmembrane region" description="Helical" evidence="6">
    <location>
        <begin position="169"/>
        <end position="188"/>
    </location>
</feature>
<organism evidence="8 9">
    <name type="scientific">Desulfopila aestuarii DSM 18488</name>
    <dbReference type="NCBI Taxonomy" id="1121416"/>
    <lineage>
        <taxon>Bacteria</taxon>
        <taxon>Pseudomonadati</taxon>
        <taxon>Thermodesulfobacteriota</taxon>
        <taxon>Desulfobulbia</taxon>
        <taxon>Desulfobulbales</taxon>
        <taxon>Desulfocapsaceae</taxon>
        <taxon>Desulfopila</taxon>
    </lineage>
</organism>
<evidence type="ECO:0000256" key="2">
    <source>
        <dbReference type="ARBA" id="ARBA00007362"/>
    </source>
</evidence>
<protein>
    <submittedName>
        <fullName evidence="8">Permease of the drug/metabolite transporter (DMT) superfamily</fullName>
    </submittedName>
</protein>
<dbReference type="GO" id="GO:0016020">
    <property type="term" value="C:membrane"/>
    <property type="evidence" value="ECO:0007669"/>
    <property type="project" value="UniProtKB-SubCell"/>
</dbReference>
<evidence type="ECO:0000256" key="3">
    <source>
        <dbReference type="ARBA" id="ARBA00022692"/>
    </source>
</evidence>
<keyword evidence="9" id="KW-1185">Reference proteome</keyword>
<feature type="transmembrane region" description="Helical" evidence="6">
    <location>
        <begin position="21"/>
        <end position="43"/>
    </location>
</feature>
<dbReference type="AlphaFoldDB" id="A0A1M7XXE7"/>
<feature type="domain" description="EamA" evidence="7">
    <location>
        <begin position="25"/>
        <end position="156"/>
    </location>
</feature>
<evidence type="ECO:0000259" key="7">
    <source>
        <dbReference type="Pfam" id="PF00892"/>
    </source>
</evidence>
<dbReference type="RefSeq" id="WP_073611807.1">
    <property type="nucleotide sequence ID" value="NZ_FRFE01000002.1"/>
</dbReference>
<dbReference type="STRING" id="1121416.SAMN02745220_00433"/>
<keyword evidence="5 6" id="KW-0472">Membrane</keyword>
<evidence type="ECO:0000256" key="6">
    <source>
        <dbReference type="SAM" id="Phobius"/>
    </source>
</evidence>
<evidence type="ECO:0000256" key="4">
    <source>
        <dbReference type="ARBA" id="ARBA00022989"/>
    </source>
</evidence>
<name>A0A1M7XXE7_9BACT</name>
<comment type="similarity">
    <text evidence="2">Belongs to the EamA transporter family.</text>
</comment>
<accession>A0A1M7XXE7</accession>
<dbReference type="OrthoDB" id="9804865at2"/>
<dbReference type="PANTHER" id="PTHR32322">
    <property type="entry name" value="INNER MEMBRANE TRANSPORTER"/>
    <property type="match status" value="1"/>
</dbReference>
<gene>
    <name evidence="8" type="ORF">SAMN02745220_00433</name>
</gene>
<evidence type="ECO:0000256" key="1">
    <source>
        <dbReference type="ARBA" id="ARBA00004141"/>
    </source>
</evidence>
<evidence type="ECO:0000256" key="5">
    <source>
        <dbReference type="ARBA" id="ARBA00023136"/>
    </source>
</evidence>
<keyword evidence="3 6" id="KW-0812">Transmembrane</keyword>
<feature type="transmembrane region" description="Helical" evidence="6">
    <location>
        <begin position="265"/>
        <end position="284"/>
    </location>
</feature>
<feature type="transmembrane region" description="Helical" evidence="6">
    <location>
        <begin position="232"/>
        <end position="253"/>
    </location>
</feature>
<dbReference type="InterPro" id="IPR050638">
    <property type="entry name" value="AA-Vitamin_Transporters"/>
</dbReference>
<feature type="transmembrane region" description="Helical" evidence="6">
    <location>
        <begin position="200"/>
        <end position="220"/>
    </location>
</feature>
<sequence>MSSPANSTALTREKTAQHDQLTARILLFITPLLFSSNMIIARAAIDLVGPVSLAFYRWSITALLLALFFRLSFVGSWRQAMAEWRELLVLGTLGMGVCGAFVYLGAHTTTATNIGLIYSAAPVLIIALAHFFHNERLNRLQHCGVILSLFGVLVLISHGQPQRLLGLNLVRGDIWIICATISWAIYSIRLRYRPTRLNPTARFGWTAVAGVLVMLPFVLFEQQIGTSHPLTIATAEVVLFLALFASIGAYLGYGLVQRTMGAGRAGLILYLAPIYNAGIAWWILDEKLSMFHIYGAALVLFGVFLANRK</sequence>
<dbReference type="InterPro" id="IPR000620">
    <property type="entry name" value="EamA_dom"/>
</dbReference>
<dbReference type="SUPFAM" id="SSF103481">
    <property type="entry name" value="Multidrug resistance efflux transporter EmrE"/>
    <property type="match status" value="2"/>
</dbReference>
<dbReference type="Proteomes" id="UP000184603">
    <property type="component" value="Unassembled WGS sequence"/>
</dbReference>
<proteinExistence type="inferred from homology"/>
<dbReference type="Pfam" id="PF00892">
    <property type="entry name" value="EamA"/>
    <property type="match status" value="2"/>
</dbReference>
<keyword evidence="4 6" id="KW-1133">Transmembrane helix</keyword>
<dbReference type="InterPro" id="IPR037185">
    <property type="entry name" value="EmrE-like"/>
</dbReference>